<feature type="coiled-coil region" evidence="1">
    <location>
        <begin position="456"/>
        <end position="483"/>
    </location>
</feature>
<evidence type="ECO:0000313" key="3">
    <source>
        <dbReference type="EMBL" id="CAL5970370.1"/>
    </source>
</evidence>
<keyword evidence="1" id="KW-0175">Coiled coil</keyword>
<gene>
    <name evidence="3" type="ORF">HINF_LOCUS310</name>
</gene>
<feature type="coiled-coil region" evidence="1">
    <location>
        <begin position="358"/>
        <end position="428"/>
    </location>
</feature>
<evidence type="ECO:0000313" key="4">
    <source>
        <dbReference type="Proteomes" id="UP001642409"/>
    </source>
</evidence>
<accession>A0ABP1GIL6</accession>
<reference evidence="3 4" key="1">
    <citation type="submission" date="2024-07" db="EMBL/GenBank/DDBJ databases">
        <authorList>
            <person name="Akdeniz Z."/>
        </authorList>
    </citation>
    <scope>NUCLEOTIDE SEQUENCE [LARGE SCALE GENOMIC DNA]</scope>
</reference>
<feature type="coiled-coil region" evidence="1">
    <location>
        <begin position="163"/>
        <end position="278"/>
    </location>
</feature>
<proteinExistence type="predicted"/>
<comment type="caution">
    <text evidence="3">The sequence shown here is derived from an EMBL/GenBank/DDBJ whole genome shotgun (WGS) entry which is preliminary data.</text>
</comment>
<evidence type="ECO:0000256" key="1">
    <source>
        <dbReference type="SAM" id="Coils"/>
    </source>
</evidence>
<evidence type="ECO:0000256" key="2">
    <source>
        <dbReference type="SAM" id="MobiDB-lite"/>
    </source>
</evidence>
<dbReference type="Proteomes" id="UP001642409">
    <property type="component" value="Unassembled WGS sequence"/>
</dbReference>
<dbReference type="EMBL" id="CAXDID020000001">
    <property type="protein sequence ID" value="CAL5970370.1"/>
    <property type="molecule type" value="Genomic_DNA"/>
</dbReference>
<feature type="coiled-coil region" evidence="1">
    <location>
        <begin position="90"/>
        <end position="131"/>
    </location>
</feature>
<sequence length="610" mass="71980">MQMYNDVSYEMIMQQSNSLQNQNVQQQKLYLSPSATDLRNNINQYQSQQPVVQVETRDQRELKLLQQKFSTIEKQQQETISKYTAVQIDLRKSLEDMKILQKELDQQKDLVKDFQNQIKILQEKNAKETAAFNQQLEYYKQNDPNTLKVQAKASIKELTAKHQKEMKLQQEETEAQIAILNQEITTLTQDLKIRQHEFNDQEKLLKCVLDNQNKDLTGIQQELMSVKNQNEVLNIQMKQKQDKMNEMFQTIQNQETVISGKQQELKRLHNTLAQQQQINEQKFTEMQQTNETQQNTIMMFQKEINDMKTNAIIVEKQFQENERKLITDTETTQARYERDQQKNTEEYIRNLNHHLKQIDILKKELTKVRMNYKSQTEEHKQLQAEHSQATKMIQQLRINYSEEILALNKSHEEQLKKIEQEYITKEQCISIQPEKLAYLHLNEIKVDQTTAFKLEKAKLLKSIQELETTNKLLLQTRSENEQKIKELGQQLNKVKFSLDPSTDSLLAAQIKQQKIIIEQLQSDNASLKQNLEQKSLFQALDVTDFQPLSKPGSQQLRRRSTSTLDDSSSKQQLAQKDYVILQMKKQIKDLEIEVEQSQMKSMLPSLEKKK</sequence>
<feature type="region of interest" description="Disordered" evidence="2">
    <location>
        <begin position="548"/>
        <end position="569"/>
    </location>
</feature>
<protein>
    <submittedName>
        <fullName evidence="3">Hypothetical_protein</fullName>
    </submittedName>
</protein>
<keyword evidence="4" id="KW-1185">Reference proteome</keyword>
<organism evidence="3 4">
    <name type="scientific">Hexamita inflata</name>
    <dbReference type="NCBI Taxonomy" id="28002"/>
    <lineage>
        <taxon>Eukaryota</taxon>
        <taxon>Metamonada</taxon>
        <taxon>Diplomonadida</taxon>
        <taxon>Hexamitidae</taxon>
        <taxon>Hexamitinae</taxon>
        <taxon>Hexamita</taxon>
    </lineage>
</organism>
<name>A0ABP1GIL6_9EUKA</name>